<dbReference type="SMART" id="SM00020">
    <property type="entry name" value="Tryp_SPc"/>
    <property type="match status" value="1"/>
</dbReference>
<feature type="chain" id="PRO_5012287213" evidence="3">
    <location>
        <begin position="17"/>
        <end position="259"/>
    </location>
</feature>
<dbReference type="PROSITE" id="PS00134">
    <property type="entry name" value="TRYPSIN_HIS"/>
    <property type="match status" value="1"/>
</dbReference>
<keyword evidence="1 3" id="KW-0732">Signal</keyword>
<comment type="caution">
    <text evidence="5">The sequence shown here is derived from an EMBL/GenBank/DDBJ whole genome shotgun (WGS) entry which is preliminary data.</text>
</comment>
<accession>A0A251WYZ0</accession>
<dbReference type="InterPro" id="IPR043504">
    <property type="entry name" value="Peptidase_S1_PA_chymotrypsin"/>
</dbReference>
<organism evidence="5 6">
    <name type="scientific">Marivivens niveibacter</name>
    <dbReference type="NCBI Taxonomy" id="1930667"/>
    <lineage>
        <taxon>Bacteria</taxon>
        <taxon>Pseudomonadati</taxon>
        <taxon>Pseudomonadota</taxon>
        <taxon>Alphaproteobacteria</taxon>
        <taxon>Rhodobacterales</taxon>
        <taxon>Paracoccaceae</taxon>
        <taxon>Marivivens group</taxon>
        <taxon>Marivivens</taxon>
    </lineage>
</organism>
<dbReference type="PRINTS" id="PR00722">
    <property type="entry name" value="CHYMOTRYPSIN"/>
</dbReference>
<dbReference type="PANTHER" id="PTHR15462">
    <property type="entry name" value="SERINE PROTEASE"/>
    <property type="match status" value="1"/>
</dbReference>
<dbReference type="InterPro" id="IPR009003">
    <property type="entry name" value="Peptidase_S1_PA"/>
</dbReference>
<feature type="signal peptide" evidence="3">
    <location>
        <begin position="1"/>
        <end position="16"/>
    </location>
</feature>
<dbReference type="Pfam" id="PF13365">
    <property type="entry name" value="Trypsin_2"/>
    <property type="match status" value="1"/>
</dbReference>
<evidence type="ECO:0000313" key="6">
    <source>
        <dbReference type="Proteomes" id="UP000194664"/>
    </source>
</evidence>
<evidence type="ECO:0000256" key="2">
    <source>
        <dbReference type="SAM" id="MobiDB-lite"/>
    </source>
</evidence>
<evidence type="ECO:0000313" key="5">
    <source>
        <dbReference type="EMBL" id="OUD09348.1"/>
    </source>
</evidence>
<evidence type="ECO:0000259" key="4">
    <source>
        <dbReference type="PROSITE" id="PS50240"/>
    </source>
</evidence>
<dbReference type="EMBL" id="MSPP01000003">
    <property type="protein sequence ID" value="OUD09348.1"/>
    <property type="molecule type" value="Genomic_DNA"/>
</dbReference>
<name>A0A251WYZ0_9RHOB</name>
<dbReference type="InterPro" id="IPR001254">
    <property type="entry name" value="Trypsin_dom"/>
</dbReference>
<sequence>MLCAFMVFAGAGGAWAQSTVLNELTSRQDGRQWASVGRLDIAGKGFCTASLIREDLILTAAHCIYDRDNTAISANRFTFSAGLREGRAEAYRSIAGVVAHSDFRPGGAIEASEVAHDLALLRLTQPIRLPSLAPYPIAGSPRRGDTVGVVSYAKGREEAPSLQEICDVLGQQDGVIILTCEVDFGASGSPVFRDNNGILEIVSIVSAMSETNGRPISLGASLGAPLDALVQEIDDMQTGLPQSITPGQRRDTGAKFIRP</sequence>
<evidence type="ECO:0000256" key="1">
    <source>
        <dbReference type="ARBA" id="ARBA00022729"/>
    </source>
</evidence>
<dbReference type="InterPro" id="IPR018114">
    <property type="entry name" value="TRYPSIN_HIS"/>
</dbReference>
<keyword evidence="6" id="KW-1185">Reference proteome</keyword>
<proteinExistence type="predicted"/>
<dbReference type="InterPro" id="IPR001314">
    <property type="entry name" value="Peptidase_S1A"/>
</dbReference>
<protein>
    <submittedName>
        <fullName evidence="5">Trypsin</fullName>
    </submittedName>
</protein>
<reference evidence="5 6" key="1">
    <citation type="submission" date="2016-12" db="EMBL/GenBank/DDBJ databases">
        <title>The draft genome sequence of HSLHS2.</title>
        <authorList>
            <person name="Hu D."/>
            <person name="Wang L."/>
            <person name="Shao Z."/>
        </authorList>
    </citation>
    <scope>NUCLEOTIDE SEQUENCE [LARGE SCALE GENOMIC DNA]</scope>
    <source>
        <strain evidence="5">MCCC 1A06712</strain>
    </source>
</reference>
<dbReference type="GO" id="GO:0004252">
    <property type="term" value="F:serine-type endopeptidase activity"/>
    <property type="evidence" value="ECO:0007669"/>
    <property type="project" value="InterPro"/>
</dbReference>
<gene>
    <name evidence="5" type="ORF">BVC71_09930</name>
</gene>
<feature type="domain" description="Peptidase S1" evidence="4">
    <location>
        <begin position="7"/>
        <end position="259"/>
    </location>
</feature>
<dbReference type="Proteomes" id="UP000194664">
    <property type="component" value="Unassembled WGS sequence"/>
</dbReference>
<evidence type="ECO:0000256" key="3">
    <source>
        <dbReference type="SAM" id="SignalP"/>
    </source>
</evidence>
<dbReference type="PROSITE" id="PS50240">
    <property type="entry name" value="TRYPSIN_DOM"/>
    <property type="match status" value="1"/>
</dbReference>
<dbReference type="GO" id="GO:0006508">
    <property type="term" value="P:proteolysis"/>
    <property type="evidence" value="ECO:0007669"/>
    <property type="project" value="InterPro"/>
</dbReference>
<feature type="region of interest" description="Disordered" evidence="2">
    <location>
        <begin position="239"/>
        <end position="259"/>
    </location>
</feature>
<dbReference type="PANTHER" id="PTHR15462:SF8">
    <property type="entry name" value="SERINE PROTEASE"/>
    <property type="match status" value="1"/>
</dbReference>
<dbReference type="InterPro" id="IPR050966">
    <property type="entry name" value="Glutamyl_endopeptidase"/>
</dbReference>
<dbReference type="AlphaFoldDB" id="A0A251WYZ0"/>
<dbReference type="SUPFAM" id="SSF50494">
    <property type="entry name" value="Trypsin-like serine proteases"/>
    <property type="match status" value="1"/>
</dbReference>
<dbReference type="Gene3D" id="2.40.10.10">
    <property type="entry name" value="Trypsin-like serine proteases"/>
    <property type="match status" value="2"/>
</dbReference>